<dbReference type="PANTHER" id="PTHR35981">
    <property type="entry name" value="ION TRANSPORT PEPTIDE, ISOFORM C"/>
    <property type="match status" value="1"/>
</dbReference>
<dbReference type="InterPro" id="IPR001166">
    <property type="entry name" value="Hyperglycemic"/>
</dbReference>
<dbReference type="SUPFAM" id="SSF81778">
    <property type="entry name" value="Crustacean CHH/MIH/GIH neurohormone"/>
    <property type="match status" value="1"/>
</dbReference>
<evidence type="ECO:0000313" key="8">
    <source>
        <dbReference type="EMBL" id="AEJ54623.1"/>
    </source>
</evidence>
<keyword evidence="4" id="KW-0372">Hormone</keyword>
<dbReference type="AlphaFoldDB" id="G0YP39"/>
<name>G0YP39_MACNP</name>
<feature type="disulfide bond" evidence="7">
    <location>
        <begin position="41"/>
        <end position="78"/>
    </location>
</feature>
<dbReference type="PANTHER" id="PTHR35981:SF2">
    <property type="entry name" value="ION TRANSPORT PEPTIDE, ISOFORM C"/>
    <property type="match status" value="1"/>
</dbReference>
<dbReference type="InterPro" id="IPR035957">
    <property type="entry name" value="Crust_neurohorm_sf"/>
</dbReference>
<protein>
    <submittedName>
        <fullName evidence="8">Gonad-inhibiting hormone</fullName>
    </submittedName>
    <submittedName>
        <fullName evidence="9">Macrobrachium nipponense gonad inhibiting hormone protein</fullName>
    </submittedName>
</protein>
<evidence type="ECO:0000256" key="4">
    <source>
        <dbReference type="ARBA" id="ARBA00022702"/>
    </source>
</evidence>
<dbReference type="GO" id="GO:0007623">
    <property type="term" value="P:circadian rhythm"/>
    <property type="evidence" value="ECO:0007669"/>
    <property type="project" value="TreeGrafter"/>
</dbReference>
<comment type="subcellular location">
    <subcellularLocation>
        <location evidence="1">Secreted</location>
    </subcellularLocation>
</comment>
<evidence type="ECO:0000256" key="6">
    <source>
        <dbReference type="ARBA" id="ARBA00023320"/>
    </source>
</evidence>
<evidence type="ECO:0000256" key="5">
    <source>
        <dbReference type="ARBA" id="ARBA00023157"/>
    </source>
</evidence>
<keyword evidence="3" id="KW-0964">Secreted</keyword>
<sequence length="112" mass="13054" precursor="true">MASRLNKAFTLQKLTYVAITMAVFGILLVDQTSARFLDDECRGVMGNRDLYEYVVRICDDCENIFRKSNVGPKCKKNCFYNMDFMWCVHATERTDELEHLNRAMSIIRVGRK</sequence>
<keyword evidence="6" id="KW-0527">Neuropeptide</keyword>
<reference evidence="8" key="1">
    <citation type="journal article" date="2015" name="Comp. Biochem. Physiol., Part A Mol. Integr. Physiol.">
        <title>Characterization, expression, and function analysis of gonad-inhibiting hormone in Oriental River prawn, Macrobrachium nipponense and its induced expression by temperature.</title>
        <authorList>
            <person name="Qiao H."/>
            <person name="Xiong Y."/>
            <person name="Zhang W."/>
            <person name="Fu H."/>
            <person name="Jiang S."/>
            <person name="Sun S."/>
            <person name="Bai H."/>
            <person name="Jin S."/>
            <person name="Gong Y."/>
        </authorList>
    </citation>
    <scope>NUCLEOTIDE SEQUENCE</scope>
    <source>
        <tissue evidence="8">Eyestalk</tissue>
    </source>
</reference>
<dbReference type="EMBL" id="KM657819">
    <property type="protein sequence ID" value="AJM70547.1"/>
    <property type="molecule type" value="Genomic_DNA"/>
</dbReference>
<accession>G0YP39</accession>
<evidence type="ECO:0000256" key="7">
    <source>
        <dbReference type="PIRSR" id="PIRSR631098-51"/>
    </source>
</evidence>
<feature type="disulfide bond" evidence="7">
    <location>
        <begin position="61"/>
        <end position="87"/>
    </location>
</feature>
<dbReference type="InterPro" id="IPR031098">
    <property type="entry name" value="Crust_neurohorm"/>
</dbReference>
<reference evidence="9" key="2">
    <citation type="journal article" date="2015" name="Gene">
        <title>Cloning of genomic sequences of three crustacean hyperglycemic hormone superfamily genes and elucidation of their roles of regulating insulin-like androgenic gland hormone gene.</title>
        <authorList>
            <person name="Li F."/>
            <person name="Bai H."/>
            <person name="Zhang W."/>
            <person name="Fu H."/>
            <person name="Jiang F."/>
            <person name="Liang G."/>
            <person name="Jin S."/>
            <person name="Sun S."/>
            <person name="Qiao H."/>
        </authorList>
    </citation>
    <scope>NUCLEOTIDE SEQUENCE</scope>
</reference>
<evidence type="ECO:0000256" key="3">
    <source>
        <dbReference type="ARBA" id="ARBA00022525"/>
    </source>
</evidence>
<dbReference type="PRINTS" id="PR00549">
    <property type="entry name" value="HYPRGLYCEMC2"/>
</dbReference>
<organism evidence="8">
    <name type="scientific">Macrobrachium nipponense</name>
    <name type="common">Oriental river shrimp</name>
    <name type="synonym">Palaemon nipponensis</name>
    <dbReference type="NCBI Taxonomy" id="159736"/>
    <lineage>
        <taxon>Eukaryota</taxon>
        <taxon>Metazoa</taxon>
        <taxon>Ecdysozoa</taxon>
        <taxon>Arthropoda</taxon>
        <taxon>Crustacea</taxon>
        <taxon>Multicrustacea</taxon>
        <taxon>Malacostraca</taxon>
        <taxon>Eumalacostraca</taxon>
        <taxon>Eucarida</taxon>
        <taxon>Decapoda</taxon>
        <taxon>Pleocyemata</taxon>
        <taxon>Caridea</taxon>
        <taxon>Palaemonoidea</taxon>
        <taxon>Palaemonidae</taxon>
        <taxon>Macrobrachium</taxon>
    </lineage>
</organism>
<dbReference type="GO" id="GO:0007218">
    <property type="term" value="P:neuropeptide signaling pathway"/>
    <property type="evidence" value="ECO:0007669"/>
    <property type="project" value="UniProtKB-KW"/>
</dbReference>
<dbReference type="InterPro" id="IPR018251">
    <property type="entry name" value="Crust_neurhormone_CS"/>
</dbReference>
<dbReference type="EMBL" id="HQ724326">
    <property type="protein sequence ID" value="AEJ54623.1"/>
    <property type="molecule type" value="mRNA"/>
</dbReference>
<proteinExistence type="evidence at transcript level"/>
<feature type="disulfide bond" evidence="7">
    <location>
        <begin position="58"/>
        <end position="74"/>
    </location>
</feature>
<comment type="similarity">
    <text evidence="2">Belongs to the arthropod CHH/MIH/GIH/VIH hormone family.</text>
</comment>
<dbReference type="GO" id="GO:0005184">
    <property type="term" value="F:neuropeptide hormone activity"/>
    <property type="evidence" value="ECO:0007669"/>
    <property type="project" value="InterPro"/>
</dbReference>
<evidence type="ECO:0000256" key="1">
    <source>
        <dbReference type="ARBA" id="ARBA00004613"/>
    </source>
</evidence>
<dbReference type="Gene3D" id="1.10.2010.10">
    <property type="entry name" value="Crustacean CHH/MIH/GIH neurohormone"/>
    <property type="match status" value="1"/>
</dbReference>
<evidence type="ECO:0000256" key="2">
    <source>
        <dbReference type="ARBA" id="ARBA00005447"/>
    </source>
</evidence>
<dbReference type="PROSITE" id="PS01250">
    <property type="entry name" value="CHH_MIH_GIH"/>
    <property type="match status" value="1"/>
</dbReference>
<keyword evidence="5 7" id="KW-1015">Disulfide bond</keyword>
<dbReference type="InterPro" id="IPR001262">
    <property type="entry name" value="Hyperglycemic2"/>
</dbReference>
<dbReference type="SMR" id="G0YP39"/>
<dbReference type="Pfam" id="PF01147">
    <property type="entry name" value="Crust_neurohorm"/>
    <property type="match status" value="1"/>
</dbReference>
<dbReference type="PRINTS" id="PR00550">
    <property type="entry name" value="HYPRGLYCEMIC"/>
</dbReference>
<dbReference type="GO" id="GO:0005576">
    <property type="term" value="C:extracellular region"/>
    <property type="evidence" value="ECO:0007669"/>
    <property type="project" value="UniProtKB-SubCell"/>
</dbReference>
<evidence type="ECO:0000313" key="9">
    <source>
        <dbReference type="EMBL" id="AJM70547.1"/>
    </source>
</evidence>